<evidence type="ECO:0000313" key="3">
    <source>
        <dbReference type="Proteomes" id="UP001295684"/>
    </source>
</evidence>
<proteinExistence type="predicted"/>
<evidence type="ECO:0000313" key="2">
    <source>
        <dbReference type="EMBL" id="CAI2368826.1"/>
    </source>
</evidence>
<comment type="caution">
    <text evidence="2">The sequence shown here is derived from an EMBL/GenBank/DDBJ whole genome shotgun (WGS) entry which is preliminary data.</text>
</comment>
<evidence type="ECO:0000256" key="1">
    <source>
        <dbReference type="SAM" id="MobiDB-lite"/>
    </source>
</evidence>
<gene>
    <name evidence="2" type="ORF">ECRASSUSDP1_LOCUS10122</name>
</gene>
<organism evidence="2 3">
    <name type="scientific">Euplotes crassus</name>
    <dbReference type="NCBI Taxonomy" id="5936"/>
    <lineage>
        <taxon>Eukaryota</taxon>
        <taxon>Sar</taxon>
        <taxon>Alveolata</taxon>
        <taxon>Ciliophora</taxon>
        <taxon>Intramacronucleata</taxon>
        <taxon>Spirotrichea</taxon>
        <taxon>Hypotrichia</taxon>
        <taxon>Euplotida</taxon>
        <taxon>Euplotidae</taxon>
        <taxon>Moneuplotes</taxon>
    </lineage>
</organism>
<feature type="region of interest" description="Disordered" evidence="1">
    <location>
        <begin position="133"/>
        <end position="154"/>
    </location>
</feature>
<name>A0AAD1UGA3_EUPCR</name>
<sequence>MSTAKGAPLDLKNKIKLPICAKAKLLVSRNRKNIPKFDTMEIVKLKDMMAKEDKHLETFDAKNDTSDLLIDGNKQLLNQKPRIERQSRKVVFHSTRTKFYSPVWFKSPNIFLKSPKPSSKPLKLFKNSQNFMRKPKHKRGSMASSNCSKKTREEAKGFQGIDSRKFFADLSNMGELNELQNIKKINFVDGSANKILERDYTKNALGDLLKISHFLKDQDALFQKNYGNRSYKHPRKSF</sequence>
<reference evidence="2" key="1">
    <citation type="submission" date="2023-07" db="EMBL/GenBank/DDBJ databases">
        <authorList>
            <consortium name="AG Swart"/>
            <person name="Singh M."/>
            <person name="Singh A."/>
            <person name="Seah K."/>
            <person name="Emmerich C."/>
        </authorList>
    </citation>
    <scope>NUCLEOTIDE SEQUENCE</scope>
    <source>
        <strain evidence="2">DP1</strain>
    </source>
</reference>
<keyword evidence="3" id="KW-1185">Reference proteome</keyword>
<dbReference type="AlphaFoldDB" id="A0AAD1UGA3"/>
<dbReference type="EMBL" id="CAMPGE010009968">
    <property type="protein sequence ID" value="CAI2368826.1"/>
    <property type="molecule type" value="Genomic_DNA"/>
</dbReference>
<accession>A0AAD1UGA3</accession>
<protein>
    <submittedName>
        <fullName evidence="2">Uncharacterized protein</fullName>
    </submittedName>
</protein>
<dbReference type="Proteomes" id="UP001295684">
    <property type="component" value="Unassembled WGS sequence"/>
</dbReference>